<protein>
    <submittedName>
        <fullName evidence="2">Uncharacterized protein</fullName>
    </submittedName>
</protein>
<sequence>MFKPLSSAYTEELNSLSHRSQGLVEVHKSDFLWLFWAAWTRAFTSNKILSCFRATGVHPQDGNAVLKHLKKSTPQQDINPELGEHGDGDTARELSNFLDKTITGCAEVMVSAVKDTIASLQVNNEILHHENTNLREVLAIKNHPKKQKKPLELQQSKQYHTPAVVWSPRTIEDARAQERQKKHQEELEKLQKKEKQQERAANEARTARELKKIARDKEREVRAKELQLRRAQKARDRAVATSKKARDKQNIPKRKASSSQKSKKSKGGGDAGSQSGGASASSAAQP</sequence>
<reference evidence="2 3" key="2">
    <citation type="journal article" date="2013" name="PLoS Genet.">
        <title>Comparative genome structure, secondary metabolite, and effector coding capacity across Cochliobolus pathogens.</title>
        <authorList>
            <person name="Condon B.J."/>
            <person name="Leng Y."/>
            <person name="Wu D."/>
            <person name="Bushley K.E."/>
            <person name="Ohm R.A."/>
            <person name="Otillar R."/>
            <person name="Martin J."/>
            <person name="Schackwitz W."/>
            <person name="Grimwood J."/>
            <person name="MohdZainudin N."/>
            <person name="Xue C."/>
            <person name="Wang R."/>
            <person name="Manning V.A."/>
            <person name="Dhillon B."/>
            <person name="Tu Z.J."/>
            <person name="Steffenson B.J."/>
            <person name="Salamov A."/>
            <person name="Sun H."/>
            <person name="Lowry S."/>
            <person name="LaButti K."/>
            <person name="Han J."/>
            <person name="Copeland A."/>
            <person name="Lindquist E."/>
            <person name="Barry K."/>
            <person name="Schmutz J."/>
            <person name="Baker S.E."/>
            <person name="Ciuffetti L.M."/>
            <person name="Grigoriev I.V."/>
            <person name="Zhong S."/>
            <person name="Turgeon B.G."/>
        </authorList>
    </citation>
    <scope>NUCLEOTIDE SEQUENCE [LARGE SCALE GENOMIC DNA]</scope>
    <source>
        <strain evidence="3">28A</strain>
    </source>
</reference>
<dbReference type="STRING" id="671987.R0JTL6"/>
<feature type="compositionally biased region" description="Basic and acidic residues" evidence="1">
    <location>
        <begin position="175"/>
        <end position="238"/>
    </location>
</feature>
<feature type="region of interest" description="Disordered" evidence="1">
    <location>
        <begin position="175"/>
        <end position="286"/>
    </location>
</feature>
<dbReference type="HOGENOM" id="CLU_013929_6_0_1"/>
<evidence type="ECO:0000313" key="3">
    <source>
        <dbReference type="Proteomes" id="UP000016935"/>
    </source>
</evidence>
<dbReference type="GeneID" id="19405191"/>
<dbReference type="RefSeq" id="XP_008027958.1">
    <property type="nucleotide sequence ID" value="XM_008029767.1"/>
</dbReference>
<feature type="compositionally biased region" description="Basic residues" evidence="1">
    <location>
        <begin position="243"/>
        <end position="266"/>
    </location>
</feature>
<reference evidence="2 3" key="1">
    <citation type="journal article" date="2012" name="PLoS Pathog.">
        <title>Diverse lifestyles and strategies of plant pathogenesis encoded in the genomes of eighteen Dothideomycetes fungi.</title>
        <authorList>
            <person name="Ohm R.A."/>
            <person name="Feau N."/>
            <person name="Henrissat B."/>
            <person name="Schoch C.L."/>
            <person name="Horwitz B.A."/>
            <person name="Barry K.W."/>
            <person name="Condon B.J."/>
            <person name="Copeland A.C."/>
            <person name="Dhillon B."/>
            <person name="Glaser F."/>
            <person name="Hesse C.N."/>
            <person name="Kosti I."/>
            <person name="LaButti K."/>
            <person name="Lindquist E.A."/>
            <person name="Lucas S."/>
            <person name="Salamov A.A."/>
            <person name="Bradshaw R.E."/>
            <person name="Ciuffetti L."/>
            <person name="Hamelin R.C."/>
            <person name="Kema G.H.J."/>
            <person name="Lawrence C."/>
            <person name="Scott J.A."/>
            <person name="Spatafora J.W."/>
            <person name="Turgeon B.G."/>
            <person name="de Wit P.J.G.M."/>
            <person name="Zhong S."/>
            <person name="Goodwin S.B."/>
            <person name="Grigoriev I.V."/>
        </authorList>
    </citation>
    <scope>NUCLEOTIDE SEQUENCE [LARGE SCALE GENOMIC DNA]</scope>
    <source>
        <strain evidence="3">28A</strain>
    </source>
</reference>
<accession>R0JTL6</accession>
<dbReference type="OrthoDB" id="3695345at2759"/>
<name>R0JTL6_EXST2</name>
<gene>
    <name evidence="2" type="ORF">SETTUDRAFT_52555</name>
</gene>
<dbReference type="EMBL" id="KB908783">
    <property type="protein sequence ID" value="EOA84413.1"/>
    <property type="molecule type" value="Genomic_DNA"/>
</dbReference>
<feature type="non-terminal residue" evidence="2">
    <location>
        <position position="286"/>
    </location>
</feature>
<keyword evidence="3" id="KW-1185">Reference proteome</keyword>
<proteinExistence type="predicted"/>
<organism evidence="2 3">
    <name type="scientific">Exserohilum turcicum (strain 28A)</name>
    <name type="common">Northern leaf blight fungus</name>
    <name type="synonym">Setosphaeria turcica</name>
    <dbReference type="NCBI Taxonomy" id="671987"/>
    <lineage>
        <taxon>Eukaryota</taxon>
        <taxon>Fungi</taxon>
        <taxon>Dikarya</taxon>
        <taxon>Ascomycota</taxon>
        <taxon>Pezizomycotina</taxon>
        <taxon>Dothideomycetes</taxon>
        <taxon>Pleosporomycetidae</taxon>
        <taxon>Pleosporales</taxon>
        <taxon>Pleosporineae</taxon>
        <taxon>Pleosporaceae</taxon>
        <taxon>Exserohilum</taxon>
    </lineage>
</organism>
<dbReference type="AlphaFoldDB" id="R0JTL6"/>
<evidence type="ECO:0000256" key="1">
    <source>
        <dbReference type="SAM" id="MobiDB-lite"/>
    </source>
</evidence>
<evidence type="ECO:0000313" key="2">
    <source>
        <dbReference type="EMBL" id="EOA84413.1"/>
    </source>
</evidence>
<feature type="compositionally biased region" description="Low complexity" evidence="1">
    <location>
        <begin position="276"/>
        <end position="286"/>
    </location>
</feature>
<dbReference type="Proteomes" id="UP000016935">
    <property type="component" value="Unassembled WGS sequence"/>
</dbReference>